<evidence type="ECO:0000313" key="2">
    <source>
        <dbReference type="Proteomes" id="UP000184245"/>
    </source>
</evidence>
<organism evidence="1 2">
    <name type="scientific">Lactonifactor longoviformis DSM 17459</name>
    <dbReference type="NCBI Taxonomy" id="1122155"/>
    <lineage>
        <taxon>Bacteria</taxon>
        <taxon>Bacillati</taxon>
        <taxon>Bacillota</taxon>
        <taxon>Clostridia</taxon>
        <taxon>Eubacteriales</taxon>
        <taxon>Clostridiaceae</taxon>
        <taxon>Lactonifactor</taxon>
    </lineage>
</organism>
<dbReference type="EMBL" id="FQVI01000063">
    <property type="protein sequence ID" value="SHF63874.1"/>
    <property type="molecule type" value="Genomic_DNA"/>
</dbReference>
<dbReference type="AlphaFoldDB" id="A0A1M5DAA1"/>
<keyword evidence="2" id="KW-1185">Reference proteome</keyword>
<proteinExistence type="predicted"/>
<protein>
    <submittedName>
        <fullName evidence="1">Uncharacterized protein</fullName>
    </submittedName>
</protein>
<evidence type="ECO:0000313" key="1">
    <source>
        <dbReference type="EMBL" id="SHF63874.1"/>
    </source>
</evidence>
<accession>A0A1M5DAA1</accession>
<gene>
    <name evidence="1" type="ORF">SAMN02745158_04471</name>
</gene>
<dbReference type="RefSeq" id="WP_072854947.1">
    <property type="nucleotide sequence ID" value="NZ_FQVI01000063.1"/>
</dbReference>
<name>A0A1M5DAA1_9CLOT</name>
<reference evidence="1 2" key="1">
    <citation type="submission" date="2016-11" db="EMBL/GenBank/DDBJ databases">
        <authorList>
            <person name="Jaros S."/>
            <person name="Januszkiewicz K."/>
            <person name="Wedrychowicz H."/>
        </authorList>
    </citation>
    <scope>NUCLEOTIDE SEQUENCE [LARGE SCALE GENOMIC DNA]</scope>
    <source>
        <strain evidence="1 2">DSM 17459</strain>
    </source>
</reference>
<sequence>MPDDIIKSSPPFKTGNKVIAGTYCCMNCNNDGNNDDTFIHFVANNGGALPRCPKCGNTTWMKI</sequence>
<dbReference type="Proteomes" id="UP000184245">
    <property type="component" value="Unassembled WGS sequence"/>
</dbReference>